<evidence type="ECO:0000313" key="1">
    <source>
        <dbReference type="EMBL" id="GFK93165.1"/>
    </source>
</evidence>
<proteinExistence type="predicted"/>
<dbReference type="RefSeq" id="WP_173081925.1">
    <property type="nucleotide sequence ID" value="NZ_BLTE01000003.1"/>
</dbReference>
<comment type="caution">
    <text evidence="1">The sequence shown here is derived from an EMBL/GenBank/DDBJ whole genome shotgun (WGS) entry which is preliminary data.</text>
</comment>
<gene>
    <name evidence="1" type="ORF">NNJEOMEG_00996</name>
</gene>
<sequence>MTALRAAFQAAFGIDLNIGGGRGASREDPIHVLDAADDAADATEIACLRLLGRGRGVVWRMREARTERHGDALLVRRPILAFTLEPERVGRTEESYHFLRVNAPSARARDNREMWRDPLAGMPFPYEIGFYHYDGHADRTHLALELGCAVEYSTPASRATVSVYPAREPRGPGGETLLDELDRARREVLDLHGPDALARDWGVTQTDPVAASFFSLRGREAQASGIVLARAGDHFVKTRIDFPDEPLLLDMAKDFISTLYGGLPA</sequence>
<organism evidence="1 2">
    <name type="scientific">Fundidesulfovibrio magnetotacticus</name>
    <dbReference type="NCBI Taxonomy" id="2730080"/>
    <lineage>
        <taxon>Bacteria</taxon>
        <taxon>Pseudomonadati</taxon>
        <taxon>Thermodesulfobacteriota</taxon>
        <taxon>Desulfovibrionia</taxon>
        <taxon>Desulfovibrionales</taxon>
        <taxon>Desulfovibrionaceae</taxon>
        <taxon>Fundidesulfovibrio</taxon>
    </lineage>
</organism>
<name>A0A6V8LY19_9BACT</name>
<dbReference type="AlphaFoldDB" id="A0A6V8LY19"/>
<accession>A0A6V8LY19</accession>
<reference evidence="1 2" key="1">
    <citation type="submission" date="2020-04" db="EMBL/GenBank/DDBJ databases">
        <authorList>
            <consortium name="Desulfovibrio sp. FSS-1 genome sequencing consortium"/>
            <person name="Shimoshige H."/>
            <person name="Kobayashi H."/>
            <person name="Maekawa T."/>
        </authorList>
    </citation>
    <scope>NUCLEOTIDE SEQUENCE [LARGE SCALE GENOMIC DNA]</scope>
    <source>
        <strain evidence="1 2">SIID29052-01</strain>
    </source>
</reference>
<protein>
    <submittedName>
        <fullName evidence="1">Uncharacterized protein</fullName>
    </submittedName>
</protein>
<dbReference type="EMBL" id="BLTE01000003">
    <property type="protein sequence ID" value="GFK93165.1"/>
    <property type="molecule type" value="Genomic_DNA"/>
</dbReference>
<reference evidence="1 2" key="2">
    <citation type="submission" date="2020-05" db="EMBL/GenBank/DDBJ databases">
        <title>Draft genome sequence of Desulfovibrio sp. strainFSS-1.</title>
        <authorList>
            <person name="Shimoshige H."/>
            <person name="Kobayashi H."/>
            <person name="Maekawa T."/>
        </authorList>
    </citation>
    <scope>NUCLEOTIDE SEQUENCE [LARGE SCALE GENOMIC DNA]</scope>
    <source>
        <strain evidence="1 2">SIID29052-01</strain>
    </source>
</reference>
<keyword evidence="2" id="KW-1185">Reference proteome</keyword>
<evidence type="ECO:0000313" key="2">
    <source>
        <dbReference type="Proteomes" id="UP000494245"/>
    </source>
</evidence>
<dbReference type="Proteomes" id="UP000494245">
    <property type="component" value="Unassembled WGS sequence"/>
</dbReference>